<name>A0ABQ8T1H6_PERAM</name>
<sequence>MYCLISQNLNQRSYRIKCFDNYYAQVVSSRRLLDLYIDAPELPQDLRLDGDITTPVEERQIITKAHLNAIDLGCDRTRNLKHRRYAFSYNSSESYTHCVINELNCFEMLKTYNEKLWIKFIQEGQVYIGVDCGIEEYWTDNNAFRSQDGATSHTSERSLTRIHQCSLKSGLTDRLYKLQCPVDQS</sequence>
<evidence type="ECO:0000313" key="1">
    <source>
        <dbReference type="EMBL" id="KAJ4440093.1"/>
    </source>
</evidence>
<proteinExistence type="predicted"/>
<protein>
    <submittedName>
        <fullName evidence="1">Uncharacterized protein</fullName>
    </submittedName>
</protein>
<dbReference type="EMBL" id="JAJSOF020000017">
    <property type="protein sequence ID" value="KAJ4440093.1"/>
    <property type="molecule type" value="Genomic_DNA"/>
</dbReference>
<keyword evidence="2" id="KW-1185">Reference proteome</keyword>
<organism evidence="1 2">
    <name type="scientific">Periplaneta americana</name>
    <name type="common">American cockroach</name>
    <name type="synonym">Blatta americana</name>
    <dbReference type="NCBI Taxonomy" id="6978"/>
    <lineage>
        <taxon>Eukaryota</taxon>
        <taxon>Metazoa</taxon>
        <taxon>Ecdysozoa</taxon>
        <taxon>Arthropoda</taxon>
        <taxon>Hexapoda</taxon>
        <taxon>Insecta</taxon>
        <taxon>Pterygota</taxon>
        <taxon>Neoptera</taxon>
        <taxon>Polyneoptera</taxon>
        <taxon>Dictyoptera</taxon>
        <taxon>Blattodea</taxon>
        <taxon>Blattoidea</taxon>
        <taxon>Blattidae</taxon>
        <taxon>Blattinae</taxon>
        <taxon>Periplaneta</taxon>
    </lineage>
</organism>
<reference evidence="1 2" key="1">
    <citation type="journal article" date="2022" name="Allergy">
        <title>Genome assembly and annotation of Periplaneta americana reveal a comprehensive cockroach allergen profile.</title>
        <authorList>
            <person name="Wang L."/>
            <person name="Xiong Q."/>
            <person name="Saelim N."/>
            <person name="Wang L."/>
            <person name="Nong W."/>
            <person name="Wan A.T."/>
            <person name="Shi M."/>
            <person name="Liu X."/>
            <person name="Cao Q."/>
            <person name="Hui J.H.L."/>
            <person name="Sookrung N."/>
            <person name="Leung T.F."/>
            <person name="Tungtrongchitr A."/>
            <person name="Tsui S.K.W."/>
        </authorList>
    </citation>
    <scope>NUCLEOTIDE SEQUENCE [LARGE SCALE GENOMIC DNA]</scope>
    <source>
        <strain evidence="1">PWHHKU_190912</strain>
    </source>
</reference>
<gene>
    <name evidence="1" type="ORF">ANN_08226</name>
</gene>
<comment type="caution">
    <text evidence="1">The sequence shown here is derived from an EMBL/GenBank/DDBJ whole genome shotgun (WGS) entry which is preliminary data.</text>
</comment>
<accession>A0ABQ8T1H6</accession>
<dbReference type="Proteomes" id="UP001148838">
    <property type="component" value="Unassembled WGS sequence"/>
</dbReference>
<evidence type="ECO:0000313" key="2">
    <source>
        <dbReference type="Proteomes" id="UP001148838"/>
    </source>
</evidence>